<dbReference type="SUPFAM" id="SSF50978">
    <property type="entry name" value="WD40 repeat-like"/>
    <property type="match status" value="1"/>
</dbReference>
<keyword evidence="5" id="KW-1185">Reference proteome</keyword>
<dbReference type="AlphaFoldDB" id="A0A8S1F9Z7"/>
<gene>
    <name evidence="4" type="ORF">CBOVIS_LOCUS9773</name>
</gene>
<dbReference type="InterPro" id="IPR036322">
    <property type="entry name" value="WD40_repeat_dom_sf"/>
</dbReference>
<dbReference type="PANTHER" id="PTHR15574:SF40">
    <property type="entry name" value="WD AND TETRATRICOPEPTIDE REPEATS PROTEIN 1"/>
    <property type="match status" value="1"/>
</dbReference>
<dbReference type="GO" id="GO:0080008">
    <property type="term" value="C:Cul4-RING E3 ubiquitin ligase complex"/>
    <property type="evidence" value="ECO:0007669"/>
    <property type="project" value="TreeGrafter"/>
</dbReference>
<evidence type="ECO:0000313" key="4">
    <source>
        <dbReference type="EMBL" id="CAB3407924.1"/>
    </source>
</evidence>
<evidence type="ECO:0000256" key="1">
    <source>
        <dbReference type="ARBA" id="ARBA00022574"/>
    </source>
</evidence>
<dbReference type="GO" id="GO:0045717">
    <property type="term" value="P:negative regulation of fatty acid biosynthetic process"/>
    <property type="evidence" value="ECO:0007669"/>
    <property type="project" value="TreeGrafter"/>
</dbReference>
<dbReference type="InterPro" id="IPR015943">
    <property type="entry name" value="WD40/YVTN_repeat-like_dom_sf"/>
</dbReference>
<dbReference type="InterPro" id="IPR045151">
    <property type="entry name" value="DCAF8"/>
</dbReference>
<proteinExistence type="predicted"/>
<dbReference type="Pfam" id="PF00400">
    <property type="entry name" value="WD40"/>
    <property type="match status" value="2"/>
</dbReference>
<keyword evidence="2" id="KW-0677">Repeat</keyword>
<reference evidence="4 5" key="1">
    <citation type="submission" date="2020-04" db="EMBL/GenBank/DDBJ databases">
        <authorList>
            <person name="Laetsch R D."/>
            <person name="Stevens L."/>
            <person name="Kumar S."/>
            <person name="Blaxter L. M."/>
        </authorList>
    </citation>
    <scope>NUCLEOTIDE SEQUENCE [LARGE SCALE GENOMIC DNA]</scope>
</reference>
<name>A0A8S1F9Z7_9PELO</name>
<dbReference type="Proteomes" id="UP000494206">
    <property type="component" value="Unassembled WGS sequence"/>
</dbReference>
<evidence type="ECO:0000313" key="5">
    <source>
        <dbReference type="Proteomes" id="UP000494206"/>
    </source>
</evidence>
<feature type="repeat" description="WD" evidence="3">
    <location>
        <begin position="34"/>
        <end position="65"/>
    </location>
</feature>
<keyword evidence="1 3" id="KW-0853">WD repeat</keyword>
<dbReference type="PANTHER" id="PTHR15574">
    <property type="entry name" value="WD REPEAT DOMAIN-CONTAINING FAMILY"/>
    <property type="match status" value="1"/>
</dbReference>
<dbReference type="SMART" id="SM00320">
    <property type="entry name" value="WD40"/>
    <property type="match status" value="5"/>
</dbReference>
<accession>A0A8S1F9Z7</accession>
<dbReference type="PROSITE" id="PS50082">
    <property type="entry name" value="WD_REPEATS_2"/>
    <property type="match status" value="1"/>
</dbReference>
<comment type="caution">
    <text evidence="4">The sequence shown here is derived from an EMBL/GenBank/DDBJ whole genome shotgun (WGS) entry which is preliminary data.</text>
</comment>
<evidence type="ECO:0000256" key="2">
    <source>
        <dbReference type="ARBA" id="ARBA00022737"/>
    </source>
</evidence>
<dbReference type="SUPFAM" id="SSF48452">
    <property type="entry name" value="TPR-like"/>
    <property type="match status" value="1"/>
</dbReference>
<dbReference type="GO" id="GO:0005737">
    <property type="term" value="C:cytoplasm"/>
    <property type="evidence" value="ECO:0007669"/>
    <property type="project" value="TreeGrafter"/>
</dbReference>
<dbReference type="Gene3D" id="2.130.10.10">
    <property type="entry name" value="YVTN repeat-like/Quinoprotein amine dehydrogenase"/>
    <property type="match status" value="2"/>
</dbReference>
<dbReference type="EMBL" id="CADEPM010000006">
    <property type="protein sequence ID" value="CAB3407924.1"/>
    <property type="molecule type" value="Genomic_DNA"/>
</dbReference>
<dbReference type="PROSITE" id="PS50294">
    <property type="entry name" value="WD_REPEATS_REGION"/>
    <property type="match status" value="1"/>
</dbReference>
<organism evidence="4 5">
    <name type="scientific">Caenorhabditis bovis</name>
    <dbReference type="NCBI Taxonomy" id="2654633"/>
    <lineage>
        <taxon>Eukaryota</taxon>
        <taxon>Metazoa</taxon>
        <taxon>Ecdysozoa</taxon>
        <taxon>Nematoda</taxon>
        <taxon>Chromadorea</taxon>
        <taxon>Rhabditida</taxon>
        <taxon>Rhabditina</taxon>
        <taxon>Rhabditomorpha</taxon>
        <taxon>Rhabditoidea</taxon>
        <taxon>Rhabditidae</taxon>
        <taxon>Peloderinae</taxon>
        <taxon>Caenorhabditis</taxon>
    </lineage>
</organism>
<sequence length="578" mass="66761">MMKYMCDREFGPPLISRVIDEDEAIHSLLNKEKLIGHTQTVNSLKWDKKGTFLASGSDDKNVIVWRANHQIKKIETAHAKNVNAVDFIPSEKCSVVSGSRDGSILKYDIENDSPPKRWQIDGGVNCIETNKYEPHYFWVGCEIDGVKECDVRTPEMNELIRYERARVKSIAICEEHSHLMGVGLSRTETEVYDRRNLKTPLLKLKSSECPETFYATHITFNETGTEIMTNLKGGSIYVYDLNENKKPKTLEAINALIRPPSEQKPLLDPKHPDYRRDVQWLDLFFKQNHILLGIAYFSEVIQSNCVDPQYRSYAYTSRAVLCTLTHRNGDQYEVIRDCVNALQEWNGNSLALATLAAALCRLDYYDLSKQCCDEFNRRFPNAPDIEKEKITKTLIVIKRMRRNAISFDLEFPPGVMDYKERYTGLFNYRNDNSEAHFFGSRQQYIVAGMEKGTLFVWDREKGGITEIFQPQRHVPSIVRPHPTSFLLATSGTIGDVHIWEPDFSDKYLDADEKRQIRKRKWTKGNENGFQVEERMKYVQDNLISPLAMKQIIEYMSLNEDSHFSISTDSESDNESFAE</sequence>
<dbReference type="InterPro" id="IPR001680">
    <property type="entry name" value="WD40_rpt"/>
</dbReference>
<dbReference type="OrthoDB" id="4869960at2759"/>
<evidence type="ECO:0000256" key="3">
    <source>
        <dbReference type="PROSITE-ProRule" id="PRU00221"/>
    </source>
</evidence>
<dbReference type="InterPro" id="IPR011990">
    <property type="entry name" value="TPR-like_helical_dom_sf"/>
</dbReference>
<protein>
    <submittedName>
        <fullName evidence="4">Uncharacterized protein</fullName>
    </submittedName>
</protein>